<dbReference type="EMBL" id="OX365700">
    <property type="protein sequence ID" value="CAI4030114.1"/>
    <property type="molecule type" value="Genomic_DNA"/>
</dbReference>
<accession>A0AA86MW98</accession>
<gene>
    <name evidence="2" type="ORF">DNFV4_00538</name>
</gene>
<evidence type="ECO:0000313" key="2">
    <source>
        <dbReference type="EMBL" id="CAI4030114.1"/>
    </source>
</evidence>
<organism evidence="2 3">
    <name type="scientific">Nitrospira tepida</name>
    <dbReference type="NCBI Taxonomy" id="2973512"/>
    <lineage>
        <taxon>Bacteria</taxon>
        <taxon>Pseudomonadati</taxon>
        <taxon>Nitrospirota</taxon>
        <taxon>Nitrospiria</taxon>
        <taxon>Nitrospirales</taxon>
        <taxon>Nitrospiraceae</taxon>
        <taxon>Nitrospira</taxon>
    </lineage>
</organism>
<feature type="compositionally biased region" description="Basic and acidic residues" evidence="1">
    <location>
        <begin position="1"/>
        <end position="16"/>
    </location>
</feature>
<proteinExistence type="predicted"/>
<evidence type="ECO:0000313" key="3">
    <source>
        <dbReference type="Proteomes" id="UP001179121"/>
    </source>
</evidence>
<keyword evidence="3" id="KW-1185">Reference proteome</keyword>
<protein>
    <submittedName>
        <fullName evidence="2">Uncharacterized protein</fullName>
    </submittedName>
</protein>
<dbReference type="KEGG" id="nti:DNFV4_00538"/>
<sequence length="121" mass="12760">MERRIERGAGLDDPKETVAGCVRVPGPTGAREQQGRTLGTMTADLLALRDWLAAHQVTDVAMRNVPGRKTDGQDCVWIAQLLEPGLLRGSFVAPGTDPGVTGPHAVSRGPDPGAWPRDAAA</sequence>
<feature type="region of interest" description="Disordered" evidence="1">
    <location>
        <begin position="1"/>
        <end position="36"/>
    </location>
</feature>
<name>A0AA86MW98_9BACT</name>
<feature type="region of interest" description="Disordered" evidence="1">
    <location>
        <begin position="93"/>
        <end position="121"/>
    </location>
</feature>
<dbReference type="AlphaFoldDB" id="A0AA86MW98"/>
<dbReference type="Proteomes" id="UP001179121">
    <property type="component" value="Chromosome"/>
</dbReference>
<evidence type="ECO:0000256" key="1">
    <source>
        <dbReference type="SAM" id="MobiDB-lite"/>
    </source>
</evidence>
<reference evidence="2" key="1">
    <citation type="submission" date="2022-10" db="EMBL/GenBank/DDBJ databases">
        <authorList>
            <person name="Koch H."/>
        </authorList>
    </citation>
    <scope>NUCLEOTIDE SEQUENCE</scope>
    <source>
        <strain evidence="2">DNF</strain>
    </source>
</reference>